<evidence type="ECO:0000313" key="10">
    <source>
        <dbReference type="EMBL" id="KAJ3747238.1"/>
    </source>
</evidence>
<dbReference type="AlphaFoldDB" id="A0A9W8P5K5"/>
<dbReference type="InterPro" id="IPR038532">
    <property type="entry name" value="NDUFS4-like_sf"/>
</dbReference>
<evidence type="ECO:0000313" key="11">
    <source>
        <dbReference type="Proteomes" id="UP001142393"/>
    </source>
</evidence>
<gene>
    <name evidence="10" type="ORF">DFH05DRAFT_1479061</name>
</gene>
<keyword evidence="11" id="KW-1185">Reference proteome</keyword>
<evidence type="ECO:0000256" key="2">
    <source>
        <dbReference type="ARBA" id="ARBA00022448"/>
    </source>
</evidence>
<evidence type="ECO:0000256" key="4">
    <source>
        <dbReference type="ARBA" id="ARBA00022792"/>
    </source>
</evidence>
<dbReference type="Proteomes" id="UP001142393">
    <property type="component" value="Unassembled WGS sequence"/>
</dbReference>
<evidence type="ECO:0000256" key="3">
    <source>
        <dbReference type="ARBA" id="ARBA00022660"/>
    </source>
</evidence>
<protein>
    <recommendedName>
        <fullName evidence="9">NADH dehydrogenase [ubiquinone] iron-sulfur protein 4, mitochondrial</fullName>
    </recommendedName>
</protein>
<comment type="function">
    <text evidence="9">Accessory subunit of the mitochondrial membrane respiratory chain NADH dehydrogenase (Complex I), that is believed not to be involved in catalysis. Complex I functions in the transfer of electrons from NADH to the respiratory chain. The immediate electron acceptor for the enzyme is believed to be ubiquinone.</text>
</comment>
<sequence length="207" mass="23507">MSLLRTSLAPCRRNVLQAVYRTVSTDSGSQSTPIGNKEHSEIVAPPPARDVMTADVVSGAPSELRHRSVRIYQPTRNTMQSGPGKGERWRIDFDVLLGGGRWENPLMGWASSADYMQGTRMSFRSKEDAIHFAEKQGWDYYLQLPEVKKIPPKNYAENYLYPSNSRPFQLDRLYSFKGLLNTQIGLCRAGTARRLSLHLFSTRFHPE</sequence>
<reference evidence="10 11" key="1">
    <citation type="journal article" date="2023" name="Proc. Natl. Acad. Sci. U.S.A.">
        <title>A global phylogenomic analysis of the shiitake genus Lentinula.</title>
        <authorList>
            <person name="Sierra-Patev S."/>
            <person name="Min B."/>
            <person name="Naranjo-Ortiz M."/>
            <person name="Looney B."/>
            <person name="Konkel Z."/>
            <person name="Slot J.C."/>
            <person name="Sakamoto Y."/>
            <person name="Steenwyk J.L."/>
            <person name="Rokas A."/>
            <person name="Carro J."/>
            <person name="Camarero S."/>
            <person name="Ferreira P."/>
            <person name="Molpeceres G."/>
            <person name="Ruiz-Duenas F.J."/>
            <person name="Serrano A."/>
            <person name="Henrissat B."/>
            <person name="Drula E."/>
            <person name="Hughes K.W."/>
            <person name="Mata J.L."/>
            <person name="Ishikawa N.K."/>
            <person name="Vargas-Isla R."/>
            <person name="Ushijima S."/>
            <person name="Smith C.A."/>
            <person name="Donoghue J."/>
            <person name="Ahrendt S."/>
            <person name="Andreopoulos W."/>
            <person name="He G."/>
            <person name="LaButti K."/>
            <person name="Lipzen A."/>
            <person name="Ng V."/>
            <person name="Riley R."/>
            <person name="Sandor L."/>
            <person name="Barry K."/>
            <person name="Martinez A.T."/>
            <person name="Xiao Y."/>
            <person name="Gibbons J.G."/>
            <person name="Terashima K."/>
            <person name="Grigoriev I.V."/>
            <person name="Hibbett D."/>
        </authorList>
    </citation>
    <scope>NUCLEOTIDE SEQUENCE [LARGE SCALE GENOMIC DNA]</scope>
    <source>
        <strain evidence="10 11">TFB7810</strain>
    </source>
</reference>
<evidence type="ECO:0000256" key="7">
    <source>
        <dbReference type="ARBA" id="ARBA00023128"/>
    </source>
</evidence>
<dbReference type="GO" id="GO:0022900">
    <property type="term" value="P:electron transport chain"/>
    <property type="evidence" value="ECO:0007669"/>
    <property type="project" value="InterPro"/>
</dbReference>
<name>A0A9W8P5K5_9AGAR</name>
<dbReference type="Gene3D" id="3.30.160.190">
    <property type="entry name" value="atu1810 like domain"/>
    <property type="match status" value="1"/>
</dbReference>
<evidence type="ECO:0000256" key="8">
    <source>
        <dbReference type="ARBA" id="ARBA00023136"/>
    </source>
</evidence>
<dbReference type="PANTHER" id="PTHR12219">
    <property type="entry name" value="NADH-UBIQUINONE OXIDOREDUCTASE"/>
    <property type="match status" value="1"/>
</dbReference>
<keyword evidence="3 9" id="KW-0679">Respiratory chain</keyword>
<dbReference type="Pfam" id="PF04800">
    <property type="entry name" value="NDUS4"/>
    <property type="match status" value="1"/>
</dbReference>
<keyword evidence="4 9" id="KW-0999">Mitochondrion inner membrane</keyword>
<evidence type="ECO:0000256" key="1">
    <source>
        <dbReference type="ARBA" id="ARBA00005882"/>
    </source>
</evidence>
<comment type="similarity">
    <text evidence="1 9">Belongs to the complex I NDUFS4 subunit family.</text>
</comment>
<keyword evidence="7 9" id="KW-0496">Mitochondrion</keyword>
<accession>A0A9W8P5K5</accession>
<organism evidence="10 11">
    <name type="scientific">Lentinula detonsa</name>
    <dbReference type="NCBI Taxonomy" id="2804962"/>
    <lineage>
        <taxon>Eukaryota</taxon>
        <taxon>Fungi</taxon>
        <taxon>Dikarya</taxon>
        <taxon>Basidiomycota</taxon>
        <taxon>Agaricomycotina</taxon>
        <taxon>Agaricomycetes</taxon>
        <taxon>Agaricomycetidae</taxon>
        <taxon>Agaricales</taxon>
        <taxon>Marasmiineae</taxon>
        <taxon>Omphalotaceae</taxon>
        <taxon>Lentinula</taxon>
    </lineage>
</organism>
<dbReference type="PANTHER" id="PTHR12219:SF8">
    <property type="entry name" value="NADH DEHYDROGENASE [UBIQUINONE] IRON-SULFUR PROTEIN 4, MITOCHONDRIAL"/>
    <property type="match status" value="1"/>
</dbReference>
<proteinExistence type="inferred from homology"/>
<dbReference type="GO" id="GO:0005743">
    <property type="term" value="C:mitochondrial inner membrane"/>
    <property type="evidence" value="ECO:0007669"/>
    <property type="project" value="UniProtKB-SubCell"/>
</dbReference>
<keyword evidence="5 9" id="KW-0809">Transit peptide</keyword>
<comment type="subcellular location">
    <subcellularLocation>
        <location evidence="9">Mitochondrion inner membrane</location>
        <topology evidence="9">Peripheral membrane protein</topology>
        <orientation evidence="9">Matrix side</orientation>
    </subcellularLocation>
</comment>
<keyword evidence="2 9" id="KW-0813">Transport</keyword>
<dbReference type="EMBL" id="JANVFU010000003">
    <property type="protein sequence ID" value="KAJ3747238.1"/>
    <property type="molecule type" value="Genomic_DNA"/>
</dbReference>
<dbReference type="InterPro" id="IPR006885">
    <property type="entry name" value="NADH_UbQ_FeS_4_mit-like"/>
</dbReference>
<evidence type="ECO:0000256" key="9">
    <source>
        <dbReference type="RuleBase" id="RU367010"/>
    </source>
</evidence>
<keyword evidence="6 9" id="KW-0249">Electron transport</keyword>
<dbReference type="FunFam" id="3.30.160.190:FF:000001">
    <property type="entry name" value="NADH-ubiquinone oxidoreductase 21 kDa subunit mitochondrial"/>
    <property type="match status" value="1"/>
</dbReference>
<evidence type="ECO:0000256" key="5">
    <source>
        <dbReference type="ARBA" id="ARBA00022946"/>
    </source>
</evidence>
<keyword evidence="8 9" id="KW-0472">Membrane</keyword>
<evidence type="ECO:0000256" key="6">
    <source>
        <dbReference type="ARBA" id="ARBA00022982"/>
    </source>
</evidence>
<comment type="caution">
    <text evidence="10">The sequence shown here is derived from an EMBL/GenBank/DDBJ whole genome shotgun (WGS) entry which is preliminary data.</text>
</comment>